<evidence type="ECO:0000259" key="3">
    <source>
        <dbReference type="Pfam" id="PF00857"/>
    </source>
</evidence>
<dbReference type="GO" id="GO:0016787">
    <property type="term" value="F:hydrolase activity"/>
    <property type="evidence" value="ECO:0007669"/>
    <property type="project" value="UniProtKB-KW"/>
</dbReference>
<dbReference type="Gene3D" id="3.40.50.850">
    <property type="entry name" value="Isochorismatase-like"/>
    <property type="match status" value="1"/>
</dbReference>
<dbReference type="PANTHER" id="PTHR43540:SF1">
    <property type="entry name" value="ISOCHORISMATASE HYDROLASE"/>
    <property type="match status" value="1"/>
</dbReference>
<dbReference type="SUPFAM" id="SSF52499">
    <property type="entry name" value="Isochorismatase-like hydrolases"/>
    <property type="match status" value="1"/>
</dbReference>
<sequence length="188" mass="20784">MTAEKPALVLLDVQNGVVDRLENTDHYLQAIASVTQAARHAQVNIIHVVTGFRAGYPECHPRNSSMSKVKAWGAFRNDHESTQVHPAVSPAEEEPIVTKHRVSAFTSTDLDLILRSMSITEVVIAGLITSGAVLSTVRSAADLDYNVTVLEDLCMDRDPELHQVLMNKVFLRQGRVISSEEWLKGIKE</sequence>
<dbReference type="OMA" id="LYTVKDC"/>
<comment type="similarity">
    <text evidence="1">Belongs to the isochorismatase family.</text>
</comment>
<keyword evidence="2" id="KW-0378">Hydrolase</keyword>
<dbReference type="InterPro" id="IPR036380">
    <property type="entry name" value="Isochorismatase-like_sf"/>
</dbReference>
<dbReference type="Pfam" id="PF00857">
    <property type="entry name" value="Isochorismatase"/>
    <property type="match status" value="1"/>
</dbReference>
<evidence type="ECO:0000313" key="4">
    <source>
        <dbReference type="EMBL" id="OOF91750.1"/>
    </source>
</evidence>
<accession>A0A1R3RB96</accession>
<dbReference type="VEuPathDB" id="FungiDB:ASPCADRAFT_176268"/>
<feature type="domain" description="Isochorismatase-like" evidence="3">
    <location>
        <begin position="7"/>
        <end position="181"/>
    </location>
</feature>
<proteinExistence type="inferred from homology"/>
<gene>
    <name evidence="4" type="ORF">ASPCADRAFT_176268</name>
</gene>
<protein>
    <recommendedName>
        <fullName evidence="3">Isochorismatase-like domain-containing protein</fullName>
    </recommendedName>
</protein>
<dbReference type="PANTHER" id="PTHR43540">
    <property type="entry name" value="PEROXYUREIDOACRYLATE/UREIDOACRYLATE AMIDOHYDROLASE-RELATED"/>
    <property type="match status" value="1"/>
</dbReference>
<name>A0A1R3RB96_ASPC5</name>
<reference evidence="5" key="1">
    <citation type="journal article" date="2017" name="Genome Biol.">
        <title>Comparative genomics reveals high biological diversity and specific adaptations in the industrially and medically important fungal genus Aspergillus.</title>
        <authorList>
            <person name="de Vries R.P."/>
            <person name="Riley R."/>
            <person name="Wiebenga A."/>
            <person name="Aguilar-Osorio G."/>
            <person name="Amillis S."/>
            <person name="Uchima C.A."/>
            <person name="Anderluh G."/>
            <person name="Asadollahi M."/>
            <person name="Askin M."/>
            <person name="Barry K."/>
            <person name="Battaglia E."/>
            <person name="Bayram O."/>
            <person name="Benocci T."/>
            <person name="Braus-Stromeyer S.A."/>
            <person name="Caldana C."/>
            <person name="Canovas D."/>
            <person name="Cerqueira G.C."/>
            <person name="Chen F."/>
            <person name="Chen W."/>
            <person name="Choi C."/>
            <person name="Clum A."/>
            <person name="Dos Santos R.A."/>
            <person name="Damasio A.R."/>
            <person name="Diallinas G."/>
            <person name="Emri T."/>
            <person name="Fekete E."/>
            <person name="Flipphi M."/>
            <person name="Freyberg S."/>
            <person name="Gallo A."/>
            <person name="Gournas C."/>
            <person name="Habgood R."/>
            <person name="Hainaut M."/>
            <person name="Harispe M.L."/>
            <person name="Henrissat B."/>
            <person name="Hilden K.S."/>
            <person name="Hope R."/>
            <person name="Hossain A."/>
            <person name="Karabika E."/>
            <person name="Karaffa L."/>
            <person name="Karanyi Z."/>
            <person name="Krasevec N."/>
            <person name="Kuo A."/>
            <person name="Kusch H."/>
            <person name="LaButti K."/>
            <person name="Lagendijk E.L."/>
            <person name="Lapidus A."/>
            <person name="Levasseur A."/>
            <person name="Lindquist E."/>
            <person name="Lipzen A."/>
            <person name="Logrieco A.F."/>
            <person name="MacCabe A."/>
            <person name="Maekelae M.R."/>
            <person name="Malavazi I."/>
            <person name="Melin P."/>
            <person name="Meyer V."/>
            <person name="Mielnichuk N."/>
            <person name="Miskei M."/>
            <person name="Molnar A.P."/>
            <person name="Mule G."/>
            <person name="Ngan C.Y."/>
            <person name="Orejas M."/>
            <person name="Orosz E."/>
            <person name="Ouedraogo J.P."/>
            <person name="Overkamp K.M."/>
            <person name="Park H.-S."/>
            <person name="Perrone G."/>
            <person name="Piumi F."/>
            <person name="Punt P.J."/>
            <person name="Ram A.F."/>
            <person name="Ramon A."/>
            <person name="Rauscher S."/>
            <person name="Record E."/>
            <person name="Riano-Pachon D.M."/>
            <person name="Robert V."/>
            <person name="Roehrig J."/>
            <person name="Ruller R."/>
            <person name="Salamov A."/>
            <person name="Salih N.S."/>
            <person name="Samson R.A."/>
            <person name="Sandor E."/>
            <person name="Sanguinetti M."/>
            <person name="Schuetze T."/>
            <person name="Sepcic K."/>
            <person name="Shelest E."/>
            <person name="Sherlock G."/>
            <person name="Sophianopoulou V."/>
            <person name="Squina F.M."/>
            <person name="Sun H."/>
            <person name="Susca A."/>
            <person name="Todd R.B."/>
            <person name="Tsang A."/>
            <person name="Unkles S.E."/>
            <person name="van de Wiele N."/>
            <person name="van Rossen-Uffink D."/>
            <person name="Oliveira J.V."/>
            <person name="Vesth T.C."/>
            <person name="Visser J."/>
            <person name="Yu J.-H."/>
            <person name="Zhou M."/>
            <person name="Andersen M.R."/>
            <person name="Archer D.B."/>
            <person name="Baker S.E."/>
            <person name="Benoit I."/>
            <person name="Brakhage A.A."/>
            <person name="Braus G.H."/>
            <person name="Fischer R."/>
            <person name="Frisvad J.C."/>
            <person name="Goldman G.H."/>
            <person name="Houbraken J."/>
            <person name="Oakley B."/>
            <person name="Pocsi I."/>
            <person name="Scazzocchio C."/>
            <person name="Seiboth B."/>
            <person name="vanKuyk P.A."/>
            <person name="Wortman J."/>
            <person name="Dyer P.S."/>
            <person name="Grigoriev I.V."/>
        </authorList>
    </citation>
    <scope>NUCLEOTIDE SEQUENCE [LARGE SCALE GENOMIC DNA]</scope>
    <source>
        <strain evidence="5">ITEM 5010</strain>
    </source>
</reference>
<evidence type="ECO:0000313" key="5">
    <source>
        <dbReference type="Proteomes" id="UP000188318"/>
    </source>
</evidence>
<organism evidence="4 5">
    <name type="scientific">Aspergillus carbonarius (strain ITEM 5010)</name>
    <dbReference type="NCBI Taxonomy" id="602072"/>
    <lineage>
        <taxon>Eukaryota</taxon>
        <taxon>Fungi</taxon>
        <taxon>Dikarya</taxon>
        <taxon>Ascomycota</taxon>
        <taxon>Pezizomycotina</taxon>
        <taxon>Eurotiomycetes</taxon>
        <taxon>Eurotiomycetidae</taxon>
        <taxon>Eurotiales</taxon>
        <taxon>Aspergillaceae</taxon>
        <taxon>Aspergillus</taxon>
        <taxon>Aspergillus subgen. Circumdati</taxon>
    </lineage>
</organism>
<dbReference type="AlphaFoldDB" id="A0A1R3RB96"/>
<dbReference type="OrthoDB" id="1739143at2759"/>
<keyword evidence="5" id="KW-1185">Reference proteome</keyword>
<evidence type="ECO:0000256" key="2">
    <source>
        <dbReference type="ARBA" id="ARBA00022801"/>
    </source>
</evidence>
<dbReference type="InterPro" id="IPR000868">
    <property type="entry name" value="Isochorismatase-like_dom"/>
</dbReference>
<dbReference type="InterPro" id="IPR050272">
    <property type="entry name" value="Isochorismatase-like_hydrls"/>
</dbReference>
<dbReference type="Proteomes" id="UP000188318">
    <property type="component" value="Unassembled WGS sequence"/>
</dbReference>
<dbReference type="EMBL" id="KV907509">
    <property type="protein sequence ID" value="OOF91750.1"/>
    <property type="molecule type" value="Genomic_DNA"/>
</dbReference>
<dbReference type="CDD" id="cd00431">
    <property type="entry name" value="cysteine_hydrolases"/>
    <property type="match status" value="1"/>
</dbReference>
<evidence type="ECO:0000256" key="1">
    <source>
        <dbReference type="ARBA" id="ARBA00006336"/>
    </source>
</evidence>